<evidence type="ECO:0000259" key="3">
    <source>
        <dbReference type="Pfam" id="PF11887"/>
    </source>
</evidence>
<dbReference type="EMBL" id="JAUTXY010000006">
    <property type="protein sequence ID" value="MEE2058920.1"/>
    <property type="molecule type" value="Genomic_DNA"/>
</dbReference>
<dbReference type="Proteomes" id="UP001336020">
    <property type="component" value="Unassembled WGS sequence"/>
</dbReference>
<dbReference type="InterPro" id="IPR052336">
    <property type="entry name" value="MlaD_Phospholipid_Transporter"/>
</dbReference>
<feature type="domain" description="Mammalian cell entry C-terminal" evidence="3">
    <location>
        <begin position="127"/>
        <end position="298"/>
    </location>
</feature>
<gene>
    <name evidence="4" type="ORF">Q7514_15470</name>
</gene>
<dbReference type="InterPro" id="IPR024516">
    <property type="entry name" value="Mce_C"/>
</dbReference>
<dbReference type="PANTHER" id="PTHR33371">
    <property type="entry name" value="INTERMEMBRANE PHOSPHOLIPID TRANSPORT SYSTEM BINDING PROTEIN MLAD-RELATED"/>
    <property type="match status" value="1"/>
</dbReference>
<dbReference type="Pfam" id="PF11887">
    <property type="entry name" value="Mce4_CUP1"/>
    <property type="match status" value="1"/>
</dbReference>
<feature type="domain" description="Mce/MlaD" evidence="2">
    <location>
        <begin position="44"/>
        <end position="117"/>
    </location>
</feature>
<organism evidence="4 5">
    <name type="scientific">Rhodococcus artemisiae</name>
    <dbReference type="NCBI Taxonomy" id="714159"/>
    <lineage>
        <taxon>Bacteria</taxon>
        <taxon>Bacillati</taxon>
        <taxon>Actinomycetota</taxon>
        <taxon>Actinomycetes</taxon>
        <taxon>Mycobacteriales</taxon>
        <taxon>Nocardiaceae</taxon>
        <taxon>Rhodococcus</taxon>
    </lineage>
</organism>
<dbReference type="InterPro" id="IPR005693">
    <property type="entry name" value="Mce"/>
</dbReference>
<keyword evidence="5" id="KW-1185">Reference proteome</keyword>
<comment type="caution">
    <text evidence="4">The sequence shown here is derived from an EMBL/GenBank/DDBJ whole genome shotgun (WGS) entry which is preliminary data.</text>
</comment>
<name>A0ABU7LBJ3_9NOCA</name>
<reference evidence="4 5" key="1">
    <citation type="submission" date="2023-07" db="EMBL/GenBank/DDBJ databases">
        <authorList>
            <person name="Girao M."/>
            <person name="Carvalho M.F."/>
        </authorList>
    </citation>
    <scope>NUCLEOTIDE SEQUENCE [LARGE SCALE GENOMIC DNA]</scope>
    <source>
        <strain evidence="4 5">YIM65754</strain>
    </source>
</reference>
<dbReference type="InterPro" id="IPR003399">
    <property type="entry name" value="Mce/MlaD"/>
</dbReference>
<evidence type="ECO:0000259" key="2">
    <source>
        <dbReference type="Pfam" id="PF02470"/>
    </source>
</evidence>
<evidence type="ECO:0000256" key="1">
    <source>
        <dbReference type="SAM" id="SignalP"/>
    </source>
</evidence>
<feature type="chain" id="PRO_5045333519" evidence="1">
    <location>
        <begin position="19"/>
        <end position="403"/>
    </location>
</feature>
<evidence type="ECO:0000313" key="4">
    <source>
        <dbReference type="EMBL" id="MEE2058920.1"/>
    </source>
</evidence>
<accession>A0ABU7LBJ3</accession>
<feature type="signal peptide" evidence="1">
    <location>
        <begin position="1"/>
        <end position="18"/>
    </location>
</feature>
<dbReference type="PANTHER" id="PTHR33371:SF15">
    <property type="entry name" value="LIPOPROTEIN LPRN"/>
    <property type="match status" value="1"/>
</dbReference>
<dbReference type="Pfam" id="PF02470">
    <property type="entry name" value="MlaD"/>
    <property type="match status" value="1"/>
</dbReference>
<protein>
    <submittedName>
        <fullName evidence="4">MCE family protein</fullName>
    </submittedName>
</protein>
<keyword evidence="1" id="KW-0732">Signal</keyword>
<proteinExistence type="predicted"/>
<dbReference type="NCBIfam" id="TIGR00996">
    <property type="entry name" value="Mtu_fam_mce"/>
    <property type="match status" value="1"/>
</dbReference>
<sequence>MRSRAARFVAAATTVVAAATLSGCEWNGLNSVPMPGAAGRGDDAYQVQIRMPNVTTLTQNSPVRIDDVTVGSIENIEVENWHALVTVSLEGDVALPANATARIGQTSLLGSQHLELAAPTTEPPEGRLEPGDIIPIERAGAYPTTEQTLSSLSVVLNGGGLAQINDITTELNAALVGREDSIRNLLPRLDELVSTLDTQREDIVSALEGMDRLASTVNNQNETLVRALEELPPALEVLADQRENLTSALTSLGEMSTVASRLVENSGDDLKTNLQALSPTLRALADSGSALTEVLGVLLTYPFPQAGIDQVIRGDYANLAMTIDLTLDRLDLNFLTGTPLAGRLAGPEGVLGTDAGLAAQAVDPFQAPLAPPPPAPQGPEGTVTIPGIGEIKIPGLPWEVPAP</sequence>
<dbReference type="PROSITE" id="PS51257">
    <property type="entry name" value="PROKAR_LIPOPROTEIN"/>
    <property type="match status" value="1"/>
</dbReference>
<evidence type="ECO:0000313" key="5">
    <source>
        <dbReference type="Proteomes" id="UP001336020"/>
    </source>
</evidence>